<name>A0ABV8R0I5_9MICC</name>
<feature type="region of interest" description="Disordered" evidence="1">
    <location>
        <begin position="22"/>
        <end position="43"/>
    </location>
</feature>
<dbReference type="RefSeq" id="WP_230068032.1">
    <property type="nucleotide sequence ID" value="NZ_BAABLL010000006.1"/>
</dbReference>
<evidence type="ECO:0000313" key="4">
    <source>
        <dbReference type="Proteomes" id="UP001595773"/>
    </source>
</evidence>
<evidence type="ECO:0000256" key="1">
    <source>
        <dbReference type="SAM" id="MobiDB-lite"/>
    </source>
</evidence>
<sequence length="228" mass="23000">MSSFFPGGAQDIVGNTARKLVPVAPDKSGNPTSAPDSADSKARTPLSLVVTVPRRNWKPLIVLVLLLASAALAAVLVMSVSLSQGQYKLVDLKTAQSNLEKSNQALELDLSAQRAPQSLVSRATGMGMVPAASTGQIDVRSQKVSGNPLPATLDTKGLVSIPAADVNKSKDQAGASPLSPAAKDSGGTTAPGQSTPGKEMAPIVPAAPEPAAPDLNGGTIPAPAQKGS</sequence>
<feature type="compositionally biased region" description="Polar residues" evidence="1">
    <location>
        <begin position="186"/>
        <end position="196"/>
    </location>
</feature>
<protein>
    <recommendedName>
        <fullName evidence="5">Cell division protein FtsL</fullName>
    </recommendedName>
</protein>
<comment type="caution">
    <text evidence="3">The sequence shown here is derived from an EMBL/GenBank/DDBJ whole genome shotgun (WGS) entry which is preliminary data.</text>
</comment>
<evidence type="ECO:0000256" key="2">
    <source>
        <dbReference type="SAM" id="Phobius"/>
    </source>
</evidence>
<gene>
    <name evidence="3" type="ORF">ACFOW9_10350</name>
</gene>
<evidence type="ECO:0000313" key="3">
    <source>
        <dbReference type="EMBL" id="MFC4266000.1"/>
    </source>
</evidence>
<keyword evidence="2" id="KW-0472">Membrane</keyword>
<feature type="region of interest" description="Disordered" evidence="1">
    <location>
        <begin position="168"/>
        <end position="228"/>
    </location>
</feature>
<reference evidence="4" key="1">
    <citation type="journal article" date="2019" name="Int. J. Syst. Evol. Microbiol.">
        <title>The Global Catalogue of Microorganisms (GCM) 10K type strain sequencing project: providing services to taxonomists for standard genome sequencing and annotation.</title>
        <authorList>
            <consortium name="The Broad Institute Genomics Platform"/>
            <consortium name="The Broad Institute Genome Sequencing Center for Infectious Disease"/>
            <person name="Wu L."/>
            <person name="Ma J."/>
        </authorList>
    </citation>
    <scope>NUCLEOTIDE SEQUENCE [LARGE SCALE GENOMIC DNA]</scope>
    <source>
        <strain evidence="4">CGMCC 1.10698</strain>
    </source>
</reference>
<dbReference type="Proteomes" id="UP001595773">
    <property type="component" value="Unassembled WGS sequence"/>
</dbReference>
<keyword evidence="2" id="KW-1133">Transmembrane helix</keyword>
<feature type="transmembrane region" description="Helical" evidence="2">
    <location>
        <begin position="60"/>
        <end position="83"/>
    </location>
</feature>
<keyword evidence="4" id="KW-1185">Reference proteome</keyword>
<accession>A0ABV8R0I5</accession>
<keyword evidence="2" id="KW-0812">Transmembrane</keyword>
<proteinExistence type="predicted"/>
<dbReference type="EMBL" id="JBHSCQ010000016">
    <property type="protein sequence ID" value="MFC4266000.1"/>
    <property type="molecule type" value="Genomic_DNA"/>
</dbReference>
<evidence type="ECO:0008006" key="5">
    <source>
        <dbReference type="Google" id="ProtNLM"/>
    </source>
</evidence>
<organism evidence="3 4">
    <name type="scientific">Arthrobacter cryoconiti</name>
    <dbReference type="NCBI Taxonomy" id="748907"/>
    <lineage>
        <taxon>Bacteria</taxon>
        <taxon>Bacillati</taxon>
        <taxon>Actinomycetota</taxon>
        <taxon>Actinomycetes</taxon>
        <taxon>Micrococcales</taxon>
        <taxon>Micrococcaceae</taxon>
        <taxon>Arthrobacter</taxon>
    </lineage>
</organism>